<dbReference type="RefSeq" id="WP_048278668.1">
    <property type="nucleotide sequence ID" value="NZ_CACVCI010000001.1"/>
</dbReference>
<dbReference type="PATRIC" id="fig|61647.15.peg.4973"/>
<evidence type="ECO:0000313" key="1">
    <source>
        <dbReference type="EMBL" id="KMK14332.1"/>
    </source>
</evidence>
<dbReference type="STRING" id="61647.LG71_22810"/>
<dbReference type="SUPFAM" id="SSF46894">
    <property type="entry name" value="C-terminal effector domain of the bipartite response regulators"/>
    <property type="match status" value="1"/>
</dbReference>
<sequence>MKIKNQVNMSPLAGNLHGFVLPDHFPGERLPDSTISIVKESATGEWVLSDPVKNITQTWQHVAVVSGNFLFTSGIRWLLGEYAPLRLKVYRHIEDLQKQLLEEARFTPDVVIWLDIKPGYSKELTATVIRLCQRFPALRQLAVSDRIPQQFWLLPRGVSIASPCATLSELRKKLRGMFSGRNDTHDPLFHSEGITYRQWYSIRLHIAGYSIKEIACQMQMSTKRVYSLHAEVMRLLNLRGPLHKAWLYRSIQEALTALGLEQIVICRSGKPALT</sequence>
<evidence type="ECO:0008006" key="3">
    <source>
        <dbReference type="Google" id="ProtNLM"/>
    </source>
</evidence>
<dbReference type="AlphaFoldDB" id="A0A0J5LWD2"/>
<reference evidence="1 2" key="1">
    <citation type="submission" date="2015-05" db="EMBL/GenBank/DDBJ databases">
        <title>Genome sequences of Pluralibacter gergoviae.</title>
        <authorList>
            <person name="Greninger A.L."/>
            <person name="Miller S."/>
        </authorList>
    </citation>
    <scope>NUCLEOTIDE SEQUENCE [LARGE SCALE GENOMIC DNA]</scope>
    <source>
        <strain evidence="1 2">JS81F13</strain>
    </source>
</reference>
<protein>
    <recommendedName>
        <fullName evidence="3">HTH luxR-type domain-containing protein</fullName>
    </recommendedName>
</protein>
<organism evidence="1 2">
    <name type="scientific">Pluralibacter gergoviae</name>
    <name type="common">Enterobacter gergoviae</name>
    <dbReference type="NCBI Taxonomy" id="61647"/>
    <lineage>
        <taxon>Bacteria</taxon>
        <taxon>Pseudomonadati</taxon>
        <taxon>Pseudomonadota</taxon>
        <taxon>Gammaproteobacteria</taxon>
        <taxon>Enterobacterales</taxon>
        <taxon>Enterobacteriaceae</taxon>
        <taxon>Pluralibacter</taxon>
    </lineage>
</organism>
<name>A0A0J5LWD2_PLUGE</name>
<dbReference type="EMBL" id="LDZF01000007">
    <property type="protein sequence ID" value="KMK14332.1"/>
    <property type="molecule type" value="Genomic_DNA"/>
</dbReference>
<accession>A0A0J5LWD2</accession>
<evidence type="ECO:0000313" key="2">
    <source>
        <dbReference type="Proteomes" id="UP000036196"/>
    </source>
</evidence>
<keyword evidence="2" id="KW-1185">Reference proteome</keyword>
<dbReference type="Proteomes" id="UP000036196">
    <property type="component" value="Unassembled WGS sequence"/>
</dbReference>
<gene>
    <name evidence="1" type="ORF">ABW06_08340</name>
</gene>
<comment type="caution">
    <text evidence="1">The sequence shown here is derived from an EMBL/GenBank/DDBJ whole genome shotgun (WGS) entry which is preliminary data.</text>
</comment>
<dbReference type="GO" id="GO:0006355">
    <property type="term" value="P:regulation of DNA-templated transcription"/>
    <property type="evidence" value="ECO:0007669"/>
    <property type="project" value="InterPro"/>
</dbReference>
<proteinExistence type="predicted"/>
<dbReference type="InterPro" id="IPR016032">
    <property type="entry name" value="Sig_transdc_resp-reg_C-effctor"/>
</dbReference>
<dbReference type="GO" id="GO:0003677">
    <property type="term" value="F:DNA binding"/>
    <property type="evidence" value="ECO:0007669"/>
    <property type="project" value="InterPro"/>
</dbReference>